<evidence type="ECO:0000256" key="2">
    <source>
        <dbReference type="ARBA" id="ARBA00022833"/>
    </source>
</evidence>
<organism evidence="4 5">
    <name type="scientific">Mycena chlorophos</name>
    <name type="common">Agaric fungus</name>
    <name type="synonym">Agaricus chlorophos</name>
    <dbReference type="NCBI Taxonomy" id="658473"/>
    <lineage>
        <taxon>Eukaryota</taxon>
        <taxon>Fungi</taxon>
        <taxon>Dikarya</taxon>
        <taxon>Basidiomycota</taxon>
        <taxon>Agaricomycotina</taxon>
        <taxon>Agaricomycetes</taxon>
        <taxon>Agaricomycetidae</taxon>
        <taxon>Agaricales</taxon>
        <taxon>Marasmiineae</taxon>
        <taxon>Mycenaceae</taxon>
        <taxon>Mycena</taxon>
    </lineage>
</organism>
<reference evidence="4" key="1">
    <citation type="submission" date="2014-09" db="EMBL/GenBank/DDBJ databases">
        <title>Genome sequence of the luminous mushroom Mycena chlorophos for searching fungal bioluminescence genes.</title>
        <authorList>
            <person name="Tanaka Y."/>
            <person name="Kasuga D."/>
            <person name="Oba Y."/>
            <person name="Hase S."/>
            <person name="Sato K."/>
            <person name="Oba Y."/>
            <person name="Sakakibara Y."/>
        </authorList>
    </citation>
    <scope>NUCLEOTIDE SEQUENCE</scope>
</reference>
<evidence type="ECO:0000256" key="3">
    <source>
        <dbReference type="ARBA" id="ARBA00023242"/>
    </source>
</evidence>
<dbReference type="Gene3D" id="3.90.530.10">
    <property type="entry name" value="XPA C-terminal domain"/>
    <property type="match status" value="1"/>
</dbReference>
<evidence type="ECO:0000256" key="1">
    <source>
        <dbReference type="ARBA" id="ARBA00004123"/>
    </source>
</evidence>
<comment type="subcellular location">
    <subcellularLocation>
        <location evidence="1">Nucleus</location>
    </subcellularLocation>
</comment>
<protein>
    <submittedName>
        <fullName evidence="4">Uncharacterized protein</fullName>
    </submittedName>
</protein>
<keyword evidence="5" id="KW-1185">Reference proteome</keyword>
<keyword evidence="2" id="KW-0862">Zinc</keyword>
<accession>A0ABQ0LIU0</accession>
<keyword evidence="3" id="KW-0539">Nucleus</keyword>
<sequence>MGRFSSRRSSKPTFYTGGGAWRRPVDIIYKTQAMKQYGLTEDDLDELTPLSEEVNWRNSRQTVVIYNEAKVKKLAWNIQQQKEIMRSKAQKEYGLSASDLDRLKPCRTQPNPHENARGPTRFYNRADVEALVKELARERDIARAAIAQDQAACKAAAAAAKKVDEEEQYWDAFDDEETLALADSSGLF</sequence>
<evidence type="ECO:0000313" key="5">
    <source>
        <dbReference type="Proteomes" id="UP000815677"/>
    </source>
</evidence>
<name>A0ABQ0LIU0_MYCCL</name>
<dbReference type="InterPro" id="IPR037129">
    <property type="entry name" value="XPA_sf"/>
</dbReference>
<gene>
    <name evidence="4" type="ORF">MCHLO_08240</name>
</gene>
<dbReference type="Proteomes" id="UP000815677">
    <property type="component" value="Unassembled WGS sequence"/>
</dbReference>
<proteinExistence type="predicted"/>
<dbReference type="EMBL" id="DF846895">
    <property type="protein sequence ID" value="GAT51066.1"/>
    <property type="molecule type" value="Genomic_DNA"/>
</dbReference>
<dbReference type="InterPro" id="IPR009061">
    <property type="entry name" value="DNA-bd_dom_put_sf"/>
</dbReference>
<dbReference type="CDD" id="cd21075">
    <property type="entry name" value="DBD_XPA-like"/>
    <property type="match status" value="1"/>
</dbReference>
<dbReference type="SUPFAM" id="SSF46955">
    <property type="entry name" value="Putative DNA-binding domain"/>
    <property type="match status" value="1"/>
</dbReference>
<evidence type="ECO:0000313" key="4">
    <source>
        <dbReference type="EMBL" id="GAT51066.1"/>
    </source>
</evidence>